<evidence type="ECO:0000313" key="3">
    <source>
        <dbReference type="Proteomes" id="UP001234216"/>
    </source>
</evidence>
<feature type="region of interest" description="Disordered" evidence="1">
    <location>
        <begin position="285"/>
        <end position="525"/>
    </location>
</feature>
<dbReference type="Proteomes" id="UP001234216">
    <property type="component" value="Unassembled WGS sequence"/>
</dbReference>
<reference evidence="2" key="1">
    <citation type="submission" date="2023-07" db="EMBL/GenBank/DDBJ databases">
        <title>Comparative genomics of wheat-associated soil bacteria to identify genetic determinants of phenazine resistance.</title>
        <authorList>
            <person name="Mouncey N."/>
        </authorList>
    </citation>
    <scope>NUCLEOTIDE SEQUENCE</scope>
    <source>
        <strain evidence="2">V4I22</strain>
    </source>
</reference>
<gene>
    <name evidence="2" type="ORF">QFZ22_008333</name>
</gene>
<dbReference type="EMBL" id="JAUSZV010000005">
    <property type="protein sequence ID" value="MDQ0912348.1"/>
    <property type="molecule type" value="Genomic_DNA"/>
</dbReference>
<organism evidence="2 3">
    <name type="scientific">Streptomyces canus</name>
    <dbReference type="NCBI Taxonomy" id="58343"/>
    <lineage>
        <taxon>Bacteria</taxon>
        <taxon>Bacillati</taxon>
        <taxon>Actinomycetota</taxon>
        <taxon>Actinomycetes</taxon>
        <taxon>Kitasatosporales</taxon>
        <taxon>Streptomycetaceae</taxon>
        <taxon>Streptomyces</taxon>
        <taxon>Streptomyces aurantiacus group</taxon>
    </lineage>
</organism>
<dbReference type="RefSeq" id="WP_306984633.1">
    <property type="nucleotide sequence ID" value="NZ_JAUSZV010000005.1"/>
</dbReference>
<sequence length="525" mass="57732">MEEQTYDPVLSEDDVPKWRLVNPLRPPAPGRALVLVRESGPSLTIRSGEEIRSSRFGAYRSVFTVDMTEHRLILDIPLLSRDATFSFRSRVDLVCRVADPAEVVSRGIRDMSGALYGHLRRTLRSVARDYDIAEFHEAEMALNAALAGFSGDDAIRLRNIQVELLVDEDEIAASGREFRDVVRETRLDGMRRRRHLDMIREEGVDGLIAEIMEKEGPRAALAWIEKGEAEKREVRREVMRMVLERGDADREPFEQAELERAVLDEVLRDGDGLFETATRHGRLRGSLTRALEPGADARDDDDRGGRGAEREPLKGEVLRESYDDSERRGRGAGSVRDEGGAPRSRLSGSGGRRPGSSPSAGPPEDEPLPADSDGRPWDGPRRSGGTEERGGTARPWRERGSGAAGDDTGRAEGAPRPKGFGRRDDDHDTGEGARSDRRFGRPAGERGTAEGGAGDRTFRHPAENRGTAEDTARDRTLRRPDDDRGTGGDGSRTDPAAPRVSRVRGTAKRSRTDGSGGGAHDGERR</sequence>
<comment type="caution">
    <text evidence="2">The sequence shown here is derived from an EMBL/GenBank/DDBJ whole genome shotgun (WGS) entry which is preliminary data.</text>
</comment>
<feature type="compositionally biased region" description="Basic and acidic residues" evidence="1">
    <location>
        <begin position="295"/>
        <end position="340"/>
    </location>
</feature>
<dbReference type="AlphaFoldDB" id="A0AAW8FS02"/>
<feature type="compositionally biased region" description="Basic and acidic residues" evidence="1">
    <location>
        <begin position="407"/>
        <end position="448"/>
    </location>
</feature>
<evidence type="ECO:0000256" key="1">
    <source>
        <dbReference type="SAM" id="MobiDB-lite"/>
    </source>
</evidence>
<evidence type="ECO:0008006" key="4">
    <source>
        <dbReference type="Google" id="ProtNLM"/>
    </source>
</evidence>
<feature type="compositionally biased region" description="Basic and acidic residues" evidence="1">
    <location>
        <begin position="372"/>
        <end position="400"/>
    </location>
</feature>
<protein>
    <recommendedName>
        <fullName evidence="4">Band 7 domain-containing protein</fullName>
    </recommendedName>
</protein>
<feature type="compositionally biased region" description="Basic and acidic residues" evidence="1">
    <location>
        <begin position="456"/>
        <end position="486"/>
    </location>
</feature>
<accession>A0AAW8FS02</accession>
<name>A0AAW8FS02_9ACTN</name>
<evidence type="ECO:0000313" key="2">
    <source>
        <dbReference type="EMBL" id="MDQ0912348.1"/>
    </source>
</evidence>
<proteinExistence type="predicted"/>